<name>A0ABR4P4U8_9HELO</name>
<protein>
    <submittedName>
        <fullName evidence="1">Uncharacterized protein</fullName>
    </submittedName>
</protein>
<organism evidence="1 2">
    <name type="scientific">Phlyctema vagabunda</name>
    <dbReference type="NCBI Taxonomy" id="108571"/>
    <lineage>
        <taxon>Eukaryota</taxon>
        <taxon>Fungi</taxon>
        <taxon>Dikarya</taxon>
        <taxon>Ascomycota</taxon>
        <taxon>Pezizomycotina</taxon>
        <taxon>Leotiomycetes</taxon>
        <taxon>Helotiales</taxon>
        <taxon>Dermateaceae</taxon>
        <taxon>Phlyctema</taxon>
    </lineage>
</organism>
<keyword evidence="2" id="KW-1185">Reference proteome</keyword>
<sequence>MVVVLSRALRFAITYSTFTLCLNIMPSHTVNPNTMRTGVCGLDPSGIKLEDTELPVITAKRKRHDLDCSTRSRPAGSNAVTAENVVNVDLAESLAQLQDCHDELKAIVAAQGDQINYLMTALEANPRPNVVVRNAPELSLPTAEAESKQIPSVDDLYDA</sequence>
<reference evidence="1 2" key="1">
    <citation type="submission" date="2024-06" db="EMBL/GenBank/DDBJ databases">
        <title>Complete genome of Phlyctema vagabunda strain 19-DSS-EL-015.</title>
        <authorList>
            <person name="Fiorenzani C."/>
        </authorList>
    </citation>
    <scope>NUCLEOTIDE SEQUENCE [LARGE SCALE GENOMIC DNA]</scope>
    <source>
        <strain evidence="1 2">19-DSS-EL-015</strain>
    </source>
</reference>
<dbReference type="EMBL" id="JBFCZG010000009">
    <property type="protein sequence ID" value="KAL3418338.1"/>
    <property type="molecule type" value="Genomic_DNA"/>
</dbReference>
<dbReference type="Proteomes" id="UP001629113">
    <property type="component" value="Unassembled WGS sequence"/>
</dbReference>
<proteinExistence type="predicted"/>
<comment type="caution">
    <text evidence="1">The sequence shown here is derived from an EMBL/GenBank/DDBJ whole genome shotgun (WGS) entry which is preliminary data.</text>
</comment>
<evidence type="ECO:0000313" key="2">
    <source>
        <dbReference type="Proteomes" id="UP001629113"/>
    </source>
</evidence>
<gene>
    <name evidence="1" type="ORF">PVAG01_10054</name>
</gene>
<evidence type="ECO:0000313" key="1">
    <source>
        <dbReference type="EMBL" id="KAL3418338.1"/>
    </source>
</evidence>
<accession>A0ABR4P4U8</accession>